<feature type="region of interest" description="Disordered" evidence="2">
    <location>
        <begin position="125"/>
        <end position="148"/>
    </location>
</feature>
<accession>A0A6A4KN03</accession>
<keyword evidence="1" id="KW-0175">Coiled coil</keyword>
<sequence length="236" mass="26052">MTTGFAPTTRRPSSSASLWPCLGNTKDYYLNNMGQMSYPLSLEIPSSGNVIFMVYCSSVIRKLEDKVHAQEVEMCNLKEQVAEMSTLKEQVAFMMRHMPEVTGLQVRDSCNGSLDQISPQAHQGSLHASHDIECSNGGYGPKPSSSISGQISQAQLIRDAEEARDEAAEAKRSCEEALMEAAQARKNTEQLAENMATMQSQLNFLMQLQNGRNMPSNDANCSTIDGDYTVDENTMY</sequence>
<name>A0A6A4KN03_9ERIC</name>
<dbReference type="OrthoDB" id="1809851at2759"/>
<feature type="non-terminal residue" evidence="3">
    <location>
        <position position="1"/>
    </location>
</feature>
<organism evidence="3">
    <name type="scientific">Rhododendron williamsianum</name>
    <dbReference type="NCBI Taxonomy" id="262921"/>
    <lineage>
        <taxon>Eukaryota</taxon>
        <taxon>Viridiplantae</taxon>
        <taxon>Streptophyta</taxon>
        <taxon>Embryophyta</taxon>
        <taxon>Tracheophyta</taxon>
        <taxon>Spermatophyta</taxon>
        <taxon>Magnoliopsida</taxon>
        <taxon>eudicotyledons</taxon>
        <taxon>Gunneridae</taxon>
        <taxon>Pentapetalae</taxon>
        <taxon>asterids</taxon>
        <taxon>Ericales</taxon>
        <taxon>Ericaceae</taxon>
        <taxon>Ericoideae</taxon>
        <taxon>Rhodoreae</taxon>
        <taxon>Rhododendron</taxon>
    </lineage>
</organism>
<protein>
    <submittedName>
        <fullName evidence="3">Uncharacterized protein</fullName>
    </submittedName>
</protein>
<comment type="caution">
    <text evidence="3">The sequence shown here is derived from an EMBL/GenBank/DDBJ whole genome shotgun (WGS) entry which is preliminary data.</text>
</comment>
<evidence type="ECO:0000313" key="3">
    <source>
        <dbReference type="EMBL" id="KAE9448923.1"/>
    </source>
</evidence>
<dbReference type="EMBL" id="QEFC01003257">
    <property type="protein sequence ID" value="KAE9448923.1"/>
    <property type="molecule type" value="Genomic_DNA"/>
</dbReference>
<gene>
    <name evidence="3" type="ORF">C3L33_19179</name>
</gene>
<evidence type="ECO:0000256" key="1">
    <source>
        <dbReference type="SAM" id="Coils"/>
    </source>
</evidence>
<feature type="coiled-coil region" evidence="1">
    <location>
        <begin position="153"/>
        <end position="201"/>
    </location>
</feature>
<proteinExistence type="predicted"/>
<reference evidence="3" key="1">
    <citation type="journal article" date="2019" name="Genome Biol. Evol.">
        <title>The Rhododendron genome and chromosomal organization provide insight into shared whole-genome duplications across the heath family (Ericaceae).</title>
        <authorList>
            <person name="Soza V.L."/>
            <person name="Lindsley D."/>
            <person name="Waalkes A."/>
            <person name="Ramage E."/>
            <person name="Patwardhan R.P."/>
            <person name="Burton J.N."/>
            <person name="Adey A."/>
            <person name="Kumar A."/>
            <person name="Qiu R."/>
            <person name="Shendure J."/>
            <person name="Hall B."/>
        </authorList>
    </citation>
    <scope>NUCLEOTIDE SEQUENCE</scope>
    <source>
        <strain evidence="3">RSF 1966-606</strain>
    </source>
</reference>
<dbReference type="AlphaFoldDB" id="A0A6A4KN03"/>
<evidence type="ECO:0000256" key="2">
    <source>
        <dbReference type="SAM" id="MobiDB-lite"/>
    </source>
</evidence>